<dbReference type="GO" id="GO:0005789">
    <property type="term" value="C:endoplasmic reticulum membrane"/>
    <property type="evidence" value="ECO:0007669"/>
    <property type="project" value="TreeGrafter"/>
</dbReference>
<protein>
    <recommendedName>
        <fullName evidence="10">Elongation of fatty acids protein</fullName>
        <ecNumber evidence="10">2.3.1.-</ecNumber>
    </recommendedName>
</protein>
<accession>A0A9W9NWA9</accession>
<dbReference type="GeneID" id="81385430"/>
<keyword evidence="12" id="KW-1185">Reference proteome</keyword>
<dbReference type="OrthoDB" id="10259681at2759"/>
<dbReference type="RefSeq" id="XP_056499704.1">
    <property type="nucleotide sequence ID" value="XM_056646263.1"/>
</dbReference>
<evidence type="ECO:0000256" key="6">
    <source>
        <dbReference type="ARBA" id="ARBA00022989"/>
    </source>
</evidence>
<feature type="transmembrane region" description="Helical" evidence="10">
    <location>
        <begin position="169"/>
        <end position="190"/>
    </location>
</feature>
<evidence type="ECO:0000256" key="7">
    <source>
        <dbReference type="ARBA" id="ARBA00023098"/>
    </source>
</evidence>
<evidence type="ECO:0000256" key="5">
    <source>
        <dbReference type="ARBA" id="ARBA00022832"/>
    </source>
</evidence>
<dbReference type="GO" id="GO:0009922">
    <property type="term" value="F:fatty acid elongase activity"/>
    <property type="evidence" value="ECO:0007669"/>
    <property type="project" value="InterPro"/>
</dbReference>
<dbReference type="GO" id="GO:0034625">
    <property type="term" value="P:fatty acid elongation, monounsaturated fatty acid"/>
    <property type="evidence" value="ECO:0007669"/>
    <property type="project" value="TreeGrafter"/>
</dbReference>
<evidence type="ECO:0000256" key="1">
    <source>
        <dbReference type="ARBA" id="ARBA00004141"/>
    </source>
</evidence>
<dbReference type="GO" id="GO:0042761">
    <property type="term" value="P:very long-chain fatty acid biosynthetic process"/>
    <property type="evidence" value="ECO:0007669"/>
    <property type="project" value="TreeGrafter"/>
</dbReference>
<evidence type="ECO:0000256" key="9">
    <source>
        <dbReference type="ARBA" id="ARBA00023160"/>
    </source>
</evidence>
<dbReference type="EMBL" id="JAPQKT010000006">
    <property type="protein sequence ID" value="KAJ5227339.1"/>
    <property type="molecule type" value="Genomic_DNA"/>
</dbReference>
<proteinExistence type="inferred from homology"/>
<dbReference type="GO" id="GO:0019367">
    <property type="term" value="P:fatty acid elongation, saturated fatty acid"/>
    <property type="evidence" value="ECO:0007669"/>
    <property type="project" value="TreeGrafter"/>
</dbReference>
<evidence type="ECO:0000256" key="3">
    <source>
        <dbReference type="ARBA" id="ARBA00022679"/>
    </source>
</evidence>
<sequence>MEVFKMFSSIELTLPPLEIFKIPSKPLVRMPIMPRNTPTGKVFHPLEVNPRFFNLTMGSDFVFTFVAAYVSVVFLLNKFNDARQYRPWSMTRTTAFKVFMIAHNSMLALFSAWAISGMIYNQLVHWYSATSGLERGDPSLVVEYLCNMDSKDYRILTKPLLGSEERIIYMYWIFYVSKFYEVVDTLIILARGKRSSTLQTFHHAGVIIIGWTGLRYESPMAPPGAILNAAVHTLMYFYFTLQTLGISVSKRFKRALTSIQIAQFIVGLGFAHFYLFVNYKAPMHKDQAPGADLLHGSAQSPNGSNGIGTFPCLDNQGGAFPLVVASSYLLPLIYLFVEFYINSYGGKTAAPTTTITRTTAPKTE</sequence>
<reference evidence="11" key="2">
    <citation type="journal article" date="2023" name="IMA Fungus">
        <title>Comparative genomic study of the Penicillium genus elucidates a diverse pangenome and 15 lateral gene transfer events.</title>
        <authorList>
            <person name="Petersen C."/>
            <person name="Sorensen T."/>
            <person name="Nielsen M.R."/>
            <person name="Sondergaard T.E."/>
            <person name="Sorensen J.L."/>
            <person name="Fitzpatrick D.A."/>
            <person name="Frisvad J.C."/>
            <person name="Nielsen K.L."/>
        </authorList>
    </citation>
    <scope>NUCLEOTIDE SEQUENCE</scope>
    <source>
        <strain evidence="11">IBT 23319</strain>
    </source>
</reference>
<dbReference type="Proteomes" id="UP001147733">
    <property type="component" value="Unassembled WGS sequence"/>
</dbReference>
<evidence type="ECO:0000256" key="10">
    <source>
        <dbReference type="RuleBase" id="RU361115"/>
    </source>
</evidence>
<name>A0A9W9NWA9_PENCI</name>
<dbReference type="PANTHER" id="PTHR11157">
    <property type="entry name" value="FATTY ACID ACYL TRANSFERASE-RELATED"/>
    <property type="match status" value="1"/>
</dbReference>
<reference evidence="11" key="1">
    <citation type="submission" date="2022-11" db="EMBL/GenBank/DDBJ databases">
        <authorList>
            <person name="Petersen C."/>
        </authorList>
    </citation>
    <scope>NUCLEOTIDE SEQUENCE</scope>
    <source>
        <strain evidence="11">IBT 23319</strain>
    </source>
</reference>
<feature type="transmembrane region" description="Helical" evidence="10">
    <location>
        <begin position="197"/>
        <end position="214"/>
    </location>
</feature>
<dbReference type="GO" id="GO:0030148">
    <property type="term" value="P:sphingolipid biosynthetic process"/>
    <property type="evidence" value="ECO:0007669"/>
    <property type="project" value="TreeGrafter"/>
</dbReference>
<organism evidence="11 12">
    <name type="scientific">Penicillium citrinum</name>
    <dbReference type="NCBI Taxonomy" id="5077"/>
    <lineage>
        <taxon>Eukaryota</taxon>
        <taxon>Fungi</taxon>
        <taxon>Dikarya</taxon>
        <taxon>Ascomycota</taxon>
        <taxon>Pezizomycotina</taxon>
        <taxon>Eurotiomycetes</taxon>
        <taxon>Eurotiomycetidae</taxon>
        <taxon>Eurotiales</taxon>
        <taxon>Aspergillaceae</taxon>
        <taxon>Penicillium</taxon>
    </lineage>
</organism>
<keyword evidence="7 10" id="KW-0443">Lipid metabolism</keyword>
<comment type="catalytic activity">
    <reaction evidence="10">
        <text>an acyl-CoA + malonyl-CoA + H(+) = a 3-oxoacyl-CoA + CO2 + CoA</text>
        <dbReference type="Rhea" id="RHEA:50252"/>
        <dbReference type="ChEBI" id="CHEBI:15378"/>
        <dbReference type="ChEBI" id="CHEBI:16526"/>
        <dbReference type="ChEBI" id="CHEBI:57287"/>
        <dbReference type="ChEBI" id="CHEBI:57384"/>
        <dbReference type="ChEBI" id="CHEBI:58342"/>
        <dbReference type="ChEBI" id="CHEBI:90726"/>
    </reaction>
    <physiologicalReaction direction="left-to-right" evidence="10">
        <dbReference type="Rhea" id="RHEA:50253"/>
    </physiologicalReaction>
</comment>
<feature type="transmembrane region" description="Helical" evidence="10">
    <location>
        <begin position="255"/>
        <end position="277"/>
    </location>
</feature>
<keyword evidence="4 10" id="KW-0812">Transmembrane</keyword>
<feature type="transmembrane region" description="Helical" evidence="10">
    <location>
        <begin position="98"/>
        <end position="120"/>
    </location>
</feature>
<evidence type="ECO:0000313" key="12">
    <source>
        <dbReference type="Proteomes" id="UP001147733"/>
    </source>
</evidence>
<keyword evidence="2 10" id="KW-0444">Lipid biosynthesis</keyword>
<comment type="similarity">
    <text evidence="10">Belongs to the ELO family.</text>
</comment>
<keyword evidence="6 10" id="KW-1133">Transmembrane helix</keyword>
<keyword evidence="8 10" id="KW-0472">Membrane</keyword>
<gene>
    <name evidence="11" type="ORF">N7469_007345</name>
</gene>
<evidence type="ECO:0000256" key="4">
    <source>
        <dbReference type="ARBA" id="ARBA00022692"/>
    </source>
</evidence>
<comment type="caution">
    <text evidence="11">The sequence shown here is derived from an EMBL/GenBank/DDBJ whole genome shotgun (WGS) entry which is preliminary data.</text>
</comment>
<dbReference type="PANTHER" id="PTHR11157:SF169">
    <property type="entry name" value="ELONGATION OF FATTY ACIDS PROTEIN"/>
    <property type="match status" value="1"/>
</dbReference>
<feature type="transmembrane region" description="Helical" evidence="10">
    <location>
        <begin position="319"/>
        <end position="337"/>
    </location>
</feature>
<dbReference type="AlphaFoldDB" id="A0A9W9NWA9"/>
<dbReference type="InterPro" id="IPR002076">
    <property type="entry name" value="ELO_fam"/>
</dbReference>
<keyword evidence="9 10" id="KW-0275">Fatty acid biosynthesis</keyword>
<keyword evidence="3 10" id="KW-0808">Transferase</keyword>
<evidence type="ECO:0000256" key="2">
    <source>
        <dbReference type="ARBA" id="ARBA00022516"/>
    </source>
</evidence>
<feature type="transmembrane region" description="Helical" evidence="10">
    <location>
        <begin position="226"/>
        <end position="248"/>
    </location>
</feature>
<keyword evidence="5 10" id="KW-0276">Fatty acid metabolism</keyword>
<dbReference type="EC" id="2.3.1.-" evidence="10"/>
<dbReference type="GO" id="GO:0034626">
    <property type="term" value="P:fatty acid elongation, polyunsaturated fatty acid"/>
    <property type="evidence" value="ECO:0007669"/>
    <property type="project" value="TreeGrafter"/>
</dbReference>
<comment type="subcellular location">
    <subcellularLocation>
        <location evidence="1">Membrane</location>
        <topology evidence="1">Multi-pass membrane protein</topology>
    </subcellularLocation>
</comment>
<feature type="transmembrane region" description="Helical" evidence="10">
    <location>
        <begin position="52"/>
        <end position="77"/>
    </location>
</feature>
<dbReference type="Pfam" id="PF01151">
    <property type="entry name" value="ELO"/>
    <property type="match status" value="1"/>
</dbReference>
<evidence type="ECO:0000256" key="8">
    <source>
        <dbReference type="ARBA" id="ARBA00023136"/>
    </source>
</evidence>
<evidence type="ECO:0000313" key="11">
    <source>
        <dbReference type="EMBL" id="KAJ5227339.1"/>
    </source>
</evidence>